<comment type="caution">
    <text evidence="1">The sequence shown here is derived from an EMBL/GenBank/DDBJ whole genome shotgun (WGS) entry which is preliminary data.</text>
</comment>
<name>A0A2N6SXP8_9CORY</name>
<evidence type="ECO:0000313" key="2">
    <source>
        <dbReference type="Proteomes" id="UP000235363"/>
    </source>
</evidence>
<dbReference type="Proteomes" id="UP000235363">
    <property type="component" value="Unassembled WGS sequence"/>
</dbReference>
<dbReference type="AlphaFoldDB" id="A0A2N6SXP8"/>
<organism evidence="1 2">
    <name type="scientific">Corynebacterium xerosis</name>
    <dbReference type="NCBI Taxonomy" id="1725"/>
    <lineage>
        <taxon>Bacteria</taxon>
        <taxon>Bacillati</taxon>
        <taxon>Actinomycetota</taxon>
        <taxon>Actinomycetes</taxon>
        <taxon>Mycobacteriales</taxon>
        <taxon>Corynebacteriaceae</taxon>
        <taxon>Corynebacterium</taxon>
    </lineage>
</organism>
<accession>A0A2N6SXP8</accession>
<proteinExistence type="predicted"/>
<dbReference type="RefSeq" id="WP_102213621.1">
    <property type="nucleotide sequence ID" value="NZ_PNHF01000020.1"/>
</dbReference>
<dbReference type="EMBL" id="PNHF01000020">
    <property type="protein sequence ID" value="PMC61848.1"/>
    <property type="molecule type" value="Genomic_DNA"/>
</dbReference>
<gene>
    <name evidence="1" type="ORF">CJ204_09045</name>
</gene>
<evidence type="ECO:0000313" key="1">
    <source>
        <dbReference type="EMBL" id="PMC61848.1"/>
    </source>
</evidence>
<reference evidence="1 2" key="1">
    <citation type="submission" date="2017-09" db="EMBL/GenBank/DDBJ databases">
        <title>Bacterial strain isolated from the female urinary microbiota.</title>
        <authorList>
            <person name="Thomas-White K."/>
            <person name="Kumar N."/>
            <person name="Forster S."/>
            <person name="Putonti C."/>
            <person name="Lawley T."/>
            <person name="Wolfe A.J."/>
        </authorList>
    </citation>
    <scope>NUCLEOTIDE SEQUENCE [LARGE SCALE GENOMIC DNA]</scope>
    <source>
        <strain evidence="1 2">UMB0908</strain>
    </source>
</reference>
<sequence>MRGAGPGGRLWDGVVDWLAGADVGEPAAVDMAELLDSVSGPPIVAVRGAVGIGVAPVAAALRAHPVGRAWSVVADEGSAPHVDADAVVTVTNDPGAVARPGEVVAHPRGRAGSGISLDDAHGLASGAVDPLAAAVSALVAAGVLEDVRRRRLERGVAAIAVARPIVRDELEDLLWP</sequence>
<protein>
    <submittedName>
        <fullName evidence="1">Uncharacterized protein</fullName>
    </submittedName>
</protein>